<dbReference type="RefSeq" id="WP_065824505.1">
    <property type="nucleotide sequence ID" value="NZ_CAWMQZ010000187.1"/>
</dbReference>
<dbReference type="STRING" id="286156.Ppb6_03947"/>
<organism evidence="1 2">
    <name type="scientific">Photorhabdus australis subsp. thailandensis</name>
    <dbReference type="NCBI Taxonomy" id="2805096"/>
    <lineage>
        <taxon>Bacteria</taxon>
        <taxon>Pseudomonadati</taxon>
        <taxon>Pseudomonadota</taxon>
        <taxon>Gammaproteobacteria</taxon>
        <taxon>Enterobacterales</taxon>
        <taxon>Morganellaceae</taxon>
        <taxon>Photorhabdus</taxon>
    </lineage>
</organism>
<dbReference type="EMBL" id="LOMY01000187">
    <property type="protein sequence ID" value="OCQ50850.1"/>
    <property type="molecule type" value="Genomic_DNA"/>
</dbReference>
<keyword evidence="2" id="KW-1185">Reference proteome</keyword>
<gene>
    <name evidence="1" type="ORF">Ppb6_03947</name>
</gene>
<name>A0A1C0TYV6_9GAMM</name>
<evidence type="ECO:0000313" key="1">
    <source>
        <dbReference type="EMBL" id="OCQ50850.1"/>
    </source>
</evidence>
<evidence type="ECO:0000313" key="2">
    <source>
        <dbReference type="Proteomes" id="UP000093476"/>
    </source>
</evidence>
<sequence length="85" mass="9442">MPTATAELLFTTLCSLRLMVPNASLALIREIIGTSLFEHLGAQKIEPYITLIKCNLQKSNFKCDINHINENLPSALSTNQVLLPF</sequence>
<protein>
    <submittedName>
        <fullName evidence="1">Uncharacterized protein</fullName>
    </submittedName>
</protein>
<dbReference type="AlphaFoldDB" id="A0A1C0TYV6"/>
<proteinExistence type="predicted"/>
<reference evidence="1 2" key="1">
    <citation type="submission" date="2015-12" db="EMBL/GenBank/DDBJ databases">
        <title>Genome comparisons provide insights into the role of secondary metabolites in the pathogenic phase of the Photorhabdus life cycle.</title>
        <authorList>
            <person name="Tobias N.J."/>
            <person name="Mishra B."/>
            <person name="Gupta D.K."/>
            <person name="Thines M."/>
            <person name="Stinear T.P."/>
            <person name="Bode H.B."/>
        </authorList>
    </citation>
    <scope>NUCLEOTIDE SEQUENCE [LARGE SCALE GENOMIC DNA]</scope>
    <source>
        <strain evidence="1 2">PB68.1</strain>
    </source>
</reference>
<dbReference type="Proteomes" id="UP000093476">
    <property type="component" value="Unassembled WGS sequence"/>
</dbReference>
<accession>A0A1C0TYV6</accession>
<comment type="caution">
    <text evidence="1">The sequence shown here is derived from an EMBL/GenBank/DDBJ whole genome shotgun (WGS) entry which is preliminary data.</text>
</comment>